<feature type="domain" description="Gliding motility-associated protein GldM C-terminal" evidence="1">
    <location>
        <begin position="427"/>
        <end position="517"/>
    </location>
</feature>
<proteinExistence type="predicted"/>
<organism evidence="5 6">
    <name type="scientific">Thermonema lapsum</name>
    <dbReference type="NCBI Taxonomy" id="28195"/>
    <lineage>
        <taxon>Bacteria</taxon>
        <taxon>Pseudomonadati</taxon>
        <taxon>Bacteroidota</taxon>
        <taxon>Cytophagia</taxon>
        <taxon>Cytophagales</taxon>
        <taxon>Thermonemataceae</taxon>
        <taxon>Thermonema</taxon>
    </lineage>
</organism>
<name>A0A846MR67_9BACT</name>
<comment type="caution">
    <text evidence="5">The sequence shown here is derived from an EMBL/GenBank/DDBJ whole genome shotgun (WGS) entry which is preliminary data.</text>
</comment>
<accession>A0A846MR67</accession>
<dbReference type="InterPro" id="IPR048406">
    <property type="entry name" value="GldM_Ig-like-2"/>
</dbReference>
<dbReference type="InterPro" id="IPR022720">
    <property type="entry name" value="Motility-assoc_prot_GldM_N"/>
</dbReference>
<dbReference type="Pfam" id="PF21602">
    <property type="entry name" value="GldM_3rd"/>
    <property type="match status" value="1"/>
</dbReference>
<evidence type="ECO:0000313" key="5">
    <source>
        <dbReference type="EMBL" id="NIK73757.1"/>
    </source>
</evidence>
<evidence type="ECO:0000259" key="4">
    <source>
        <dbReference type="Pfam" id="PF21602"/>
    </source>
</evidence>
<dbReference type="AlphaFoldDB" id="A0A846MR67"/>
<dbReference type="Pfam" id="PF12080">
    <property type="entry name" value="GldM_4th"/>
    <property type="match status" value="1"/>
</dbReference>
<evidence type="ECO:0000313" key="6">
    <source>
        <dbReference type="Proteomes" id="UP000537126"/>
    </source>
</evidence>
<dbReference type="Pfam" id="PF21601">
    <property type="entry name" value="GldM_2nd"/>
    <property type="match status" value="1"/>
</dbReference>
<dbReference type="InterPro" id="IPR019859">
    <property type="entry name" value="Motility-assoc_prot_GldM"/>
</dbReference>
<gene>
    <name evidence="5" type="ORF">FHS56_001270</name>
</gene>
<keyword evidence="6" id="KW-1185">Reference proteome</keyword>
<reference evidence="5 6" key="1">
    <citation type="submission" date="2020-03" db="EMBL/GenBank/DDBJ databases">
        <title>Genomic Encyclopedia of Type Strains, Phase IV (KMG-IV): sequencing the most valuable type-strain genomes for metagenomic binning, comparative biology and taxonomic classification.</title>
        <authorList>
            <person name="Goeker M."/>
        </authorList>
    </citation>
    <scope>NUCLEOTIDE SEQUENCE [LARGE SCALE GENOMIC DNA]</scope>
    <source>
        <strain evidence="5 6">DSM 5718</strain>
    </source>
</reference>
<dbReference type="Proteomes" id="UP000537126">
    <property type="component" value="Unassembled WGS sequence"/>
</dbReference>
<feature type="domain" description="Gliding motility-associated protein GldM second immunoglobulin-like" evidence="4">
    <location>
        <begin position="338"/>
        <end position="418"/>
    </location>
</feature>
<feature type="domain" description="Gliding motility-associated protein GldM N-terminal" evidence="2">
    <location>
        <begin position="33"/>
        <end position="232"/>
    </location>
</feature>
<protein>
    <submittedName>
        <fullName evidence="5">Gliding motility-associated protein GldM</fullName>
    </submittedName>
</protein>
<dbReference type="InterPro" id="IPR022719">
    <property type="entry name" value="Motility-assoc_prot_GldM_C"/>
</dbReference>
<sequence>MAGGGKESIRQQMINLMYLVLTAMLALQVNSTILDKFLFIDSTLQAAMQASIKVNQGQLEAVAKAAEENPEAKAKVALQKAQKARELTEKMLAYLAEVRKEIIDKAGGGIDPETGGIKTPAEETKLEVLMVGAEGQKNGKAYELEKKLDEYVEELKKLVPQPVASQLVSLTLSNRENPVTRERYKNEPIELDKDWAQANFSNTPVAAALAVLSQRANEVLRYENIVLSELAQEASGVTLKFDVIQATYTAPTSVVANGMKYRAELFIFASASNVTPTIKVNGEPVKVENGRGIYEIRASGGTAEGVTKKWKGEITIPKAGGGDTTFVVEGEYKVVAPVMQIQSKSVQALYEECGNEIQVLVPALGQEYNPSFSGQGAVFIPGRGAGDVTIVPSRGVNKVVMSVSSGGQLIGTQEFAVKKVPAASLALVVNGREIERTLTRGQLSNAQVIAKADPSFAEFLPKEANYRVQQYRVEVYREGRPVTNANSLQQAATSARPGDTVVIIVESVVRSNYRGAILPAEVRPKFLSVVVGG</sequence>
<dbReference type="EMBL" id="JAASRN010000002">
    <property type="protein sequence ID" value="NIK73757.1"/>
    <property type="molecule type" value="Genomic_DNA"/>
</dbReference>
<feature type="domain" description="Gliding motility-associated protein GldM first immunoglobulin-like" evidence="3">
    <location>
        <begin position="239"/>
        <end position="335"/>
    </location>
</feature>
<dbReference type="NCBIfam" id="TIGR03517">
    <property type="entry name" value="GldM_gliding"/>
    <property type="match status" value="1"/>
</dbReference>
<dbReference type="RefSeq" id="WP_166919030.1">
    <property type="nucleotide sequence ID" value="NZ_JAASRN010000002.1"/>
</dbReference>
<evidence type="ECO:0000259" key="3">
    <source>
        <dbReference type="Pfam" id="PF21601"/>
    </source>
</evidence>
<evidence type="ECO:0000259" key="2">
    <source>
        <dbReference type="Pfam" id="PF12081"/>
    </source>
</evidence>
<dbReference type="InterPro" id="IPR048405">
    <property type="entry name" value="GldM_Ig-like-1"/>
</dbReference>
<dbReference type="Pfam" id="PF12081">
    <property type="entry name" value="GldM_1st"/>
    <property type="match status" value="1"/>
</dbReference>
<evidence type="ECO:0000259" key="1">
    <source>
        <dbReference type="Pfam" id="PF12080"/>
    </source>
</evidence>